<dbReference type="InterPro" id="IPR003736">
    <property type="entry name" value="PAAI_dom"/>
</dbReference>
<dbReference type="NCBIfam" id="TIGR00369">
    <property type="entry name" value="unchar_dom_1"/>
    <property type="match status" value="1"/>
</dbReference>
<comment type="similarity">
    <text evidence="1">Belongs to the thioesterase PaaI family.</text>
</comment>
<evidence type="ECO:0000313" key="4">
    <source>
        <dbReference type="EMBL" id="WJW68752.1"/>
    </source>
</evidence>
<organism evidence="4 5">
    <name type="scientific">Candidatus Chlorohelix allophototropha</name>
    <dbReference type="NCBI Taxonomy" id="3003348"/>
    <lineage>
        <taxon>Bacteria</taxon>
        <taxon>Bacillati</taxon>
        <taxon>Chloroflexota</taxon>
        <taxon>Chloroflexia</taxon>
        <taxon>Candidatus Chloroheliales</taxon>
        <taxon>Candidatus Chloroheliaceae</taxon>
        <taxon>Candidatus Chlorohelix</taxon>
    </lineage>
</organism>
<dbReference type="Gene3D" id="3.10.129.10">
    <property type="entry name" value="Hotdog Thioesterase"/>
    <property type="match status" value="1"/>
</dbReference>
<dbReference type="PANTHER" id="PTHR43240:SF5">
    <property type="entry name" value="1,4-DIHYDROXY-2-NAPHTHOYL-COA THIOESTERASE 1"/>
    <property type="match status" value="1"/>
</dbReference>
<evidence type="ECO:0000256" key="1">
    <source>
        <dbReference type="ARBA" id="ARBA00008324"/>
    </source>
</evidence>
<keyword evidence="2" id="KW-0378">Hydrolase</keyword>
<dbReference type="PANTHER" id="PTHR43240">
    <property type="entry name" value="1,4-DIHYDROXY-2-NAPHTHOYL-COA THIOESTERASE 1"/>
    <property type="match status" value="1"/>
</dbReference>
<dbReference type="RefSeq" id="WP_341470658.1">
    <property type="nucleotide sequence ID" value="NZ_CP128400.1"/>
</dbReference>
<dbReference type="SUPFAM" id="SSF54637">
    <property type="entry name" value="Thioesterase/thiol ester dehydrase-isomerase"/>
    <property type="match status" value="1"/>
</dbReference>
<feature type="domain" description="Thioesterase" evidence="3">
    <location>
        <begin position="53"/>
        <end position="132"/>
    </location>
</feature>
<dbReference type="InterPro" id="IPR006683">
    <property type="entry name" value="Thioestr_dom"/>
</dbReference>
<reference evidence="4" key="1">
    <citation type="journal article" date="2024" name="Nature">
        <title>Anoxygenic phototroph of the Chloroflexota uses a type I reaction centre.</title>
        <authorList>
            <person name="Tsuji J.M."/>
            <person name="Shaw N.A."/>
            <person name="Nagashima S."/>
            <person name="Venkiteswaran J.J."/>
            <person name="Schiff S.L."/>
            <person name="Watanabe T."/>
            <person name="Fukui M."/>
            <person name="Hanada S."/>
            <person name="Tank M."/>
            <person name="Neufeld J.D."/>
        </authorList>
    </citation>
    <scope>NUCLEOTIDE SEQUENCE</scope>
    <source>
        <strain evidence="4">L227-S17</strain>
    </source>
</reference>
<evidence type="ECO:0000313" key="5">
    <source>
        <dbReference type="Proteomes" id="UP001431572"/>
    </source>
</evidence>
<proteinExistence type="inferred from homology"/>
<name>A0ABY9B6Q2_9CHLR</name>
<keyword evidence="5" id="KW-1185">Reference proteome</keyword>
<sequence>MQLPEDKYEAAKLINQQYKDNTLHGSLDIEIVEASPEKMVGTMQVNSKNHQPFGLLHGGANVALAESLASLGAWLNLPDRTTHVAVGQEINANHLRPIGDGMVTGEAIPLHRGRSSQVWDIKIYDEKRRLVCVSRCTVAVTEIKQKPNL</sequence>
<protein>
    <submittedName>
        <fullName evidence="4">Hotdog fold thioesterase</fullName>
    </submittedName>
</protein>
<dbReference type="EMBL" id="CP128400">
    <property type="protein sequence ID" value="WJW68752.1"/>
    <property type="molecule type" value="Genomic_DNA"/>
</dbReference>
<gene>
    <name evidence="4" type="ORF">OZ401_004369</name>
</gene>
<accession>A0ABY9B6Q2</accession>
<evidence type="ECO:0000256" key="2">
    <source>
        <dbReference type="ARBA" id="ARBA00022801"/>
    </source>
</evidence>
<evidence type="ECO:0000259" key="3">
    <source>
        <dbReference type="Pfam" id="PF03061"/>
    </source>
</evidence>
<dbReference type="Pfam" id="PF03061">
    <property type="entry name" value="4HBT"/>
    <property type="match status" value="1"/>
</dbReference>
<dbReference type="CDD" id="cd03443">
    <property type="entry name" value="PaaI_thioesterase"/>
    <property type="match status" value="1"/>
</dbReference>
<dbReference type="InterPro" id="IPR029069">
    <property type="entry name" value="HotDog_dom_sf"/>
</dbReference>
<dbReference type="Proteomes" id="UP001431572">
    <property type="component" value="Chromosome 2"/>
</dbReference>